<dbReference type="GO" id="GO:0005524">
    <property type="term" value="F:ATP binding"/>
    <property type="evidence" value="ECO:0007669"/>
    <property type="project" value="UniProtKB-KW"/>
</dbReference>
<keyword evidence="8" id="KW-0030">Aminoacyl-tRNA synthetase</keyword>
<dbReference type="AlphaFoldDB" id="A0A382DBG0"/>
<dbReference type="InterPro" id="IPR014729">
    <property type="entry name" value="Rossmann-like_a/b/a_fold"/>
</dbReference>
<comment type="subcellular location">
    <subcellularLocation>
        <location evidence="1">Mitochondrion</location>
    </subcellularLocation>
</comment>
<keyword evidence="6" id="KW-0067">ATP-binding</keyword>
<dbReference type="FunFam" id="1.10.240.10:FF:000005">
    <property type="entry name" value="Tryptophan--tRNA ligase"/>
    <property type="match status" value="1"/>
</dbReference>
<dbReference type="CDD" id="cd00806">
    <property type="entry name" value="TrpRS_core"/>
    <property type="match status" value="1"/>
</dbReference>
<evidence type="ECO:0000256" key="9">
    <source>
        <dbReference type="ARBA" id="ARBA00049929"/>
    </source>
</evidence>
<proteinExistence type="inferred from homology"/>
<dbReference type="EC" id="6.1.1.2" evidence="3"/>
<dbReference type="GO" id="GO:0006436">
    <property type="term" value="P:tryptophanyl-tRNA aminoacylation"/>
    <property type="evidence" value="ECO:0007669"/>
    <property type="project" value="InterPro"/>
</dbReference>
<evidence type="ECO:0000256" key="4">
    <source>
        <dbReference type="ARBA" id="ARBA00022598"/>
    </source>
</evidence>
<organism evidence="10">
    <name type="scientific">marine metagenome</name>
    <dbReference type="NCBI Taxonomy" id="408172"/>
    <lineage>
        <taxon>unclassified sequences</taxon>
        <taxon>metagenomes</taxon>
        <taxon>ecological metagenomes</taxon>
    </lineage>
</organism>
<dbReference type="GO" id="GO:0005739">
    <property type="term" value="C:mitochondrion"/>
    <property type="evidence" value="ECO:0007669"/>
    <property type="project" value="UniProtKB-SubCell"/>
</dbReference>
<protein>
    <recommendedName>
        <fullName evidence="3">tryptophan--tRNA ligase</fullName>
        <ecNumber evidence="3">6.1.1.2</ecNumber>
    </recommendedName>
</protein>
<accession>A0A382DBG0</accession>
<dbReference type="PANTHER" id="PTHR43766:SF1">
    <property type="entry name" value="TRYPTOPHAN--TRNA LIGASE, MITOCHONDRIAL"/>
    <property type="match status" value="1"/>
</dbReference>
<dbReference type="PROSITE" id="PS00178">
    <property type="entry name" value="AA_TRNA_LIGASE_I"/>
    <property type="match status" value="1"/>
</dbReference>
<sequence>MASSNRIAKKKPSRVLSGIQPSGQLHLGNYFGMMSRMIRYQQENDLFCFIVNYHALTTIQEKELLEKNTFASAVDFLALGMDPEKSTFWVQGDLPQVAELTWLLSNITSLGLMERSTSYKDKIAKGITPNMGLFSYPVLMAADILLFGSDIVPVGKDQKQHLEITRDIASRFNHTYGNVFVIPKPDIEEKSMLVPGIDGQKMSKSYGNTIPIFIDEQELEDCIMSIVTDSASVNEPKNKNTTLFILYSLFLDKNEQMELINRYDSPGLRYGDIKKELIERIKEHFSPYREKRNNLLCHPDDVHQILEIGAKKAAEVADNFLFQAREAMGLNYVNV</sequence>
<dbReference type="PANTHER" id="PTHR43766">
    <property type="entry name" value="TRYPTOPHAN--TRNA LIGASE, MITOCHONDRIAL"/>
    <property type="match status" value="1"/>
</dbReference>
<dbReference type="GO" id="GO:0004830">
    <property type="term" value="F:tryptophan-tRNA ligase activity"/>
    <property type="evidence" value="ECO:0007669"/>
    <property type="project" value="UniProtKB-EC"/>
</dbReference>
<evidence type="ECO:0000256" key="7">
    <source>
        <dbReference type="ARBA" id="ARBA00022917"/>
    </source>
</evidence>
<comment type="catalytic activity">
    <reaction evidence="9">
        <text>tRNA(Trp) + L-tryptophan + ATP = L-tryptophyl-tRNA(Trp) + AMP + diphosphate + H(+)</text>
        <dbReference type="Rhea" id="RHEA:24080"/>
        <dbReference type="Rhea" id="RHEA-COMP:9671"/>
        <dbReference type="Rhea" id="RHEA-COMP:9705"/>
        <dbReference type="ChEBI" id="CHEBI:15378"/>
        <dbReference type="ChEBI" id="CHEBI:30616"/>
        <dbReference type="ChEBI" id="CHEBI:33019"/>
        <dbReference type="ChEBI" id="CHEBI:57912"/>
        <dbReference type="ChEBI" id="CHEBI:78442"/>
        <dbReference type="ChEBI" id="CHEBI:78535"/>
        <dbReference type="ChEBI" id="CHEBI:456215"/>
        <dbReference type="EC" id="6.1.1.2"/>
    </reaction>
</comment>
<evidence type="ECO:0000256" key="6">
    <source>
        <dbReference type="ARBA" id="ARBA00022840"/>
    </source>
</evidence>
<dbReference type="PRINTS" id="PR01039">
    <property type="entry name" value="TRNASYNTHTRP"/>
</dbReference>
<keyword evidence="7" id="KW-0648">Protein biosynthesis</keyword>
<dbReference type="InterPro" id="IPR024109">
    <property type="entry name" value="Trp-tRNA-ligase_bac-type"/>
</dbReference>
<dbReference type="SUPFAM" id="SSF52374">
    <property type="entry name" value="Nucleotidylyl transferase"/>
    <property type="match status" value="1"/>
</dbReference>
<dbReference type="InterPro" id="IPR002305">
    <property type="entry name" value="aa-tRNA-synth_Ic"/>
</dbReference>
<dbReference type="InterPro" id="IPR001412">
    <property type="entry name" value="aa-tRNA-synth_I_CS"/>
</dbReference>
<evidence type="ECO:0000256" key="5">
    <source>
        <dbReference type="ARBA" id="ARBA00022741"/>
    </source>
</evidence>
<dbReference type="InterPro" id="IPR002306">
    <property type="entry name" value="Trp-tRNA-ligase"/>
</dbReference>
<evidence type="ECO:0000313" key="10">
    <source>
        <dbReference type="EMBL" id="SVB34987.1"/>
    </source>
</evidence>
<reference evidence="10" key="1">
    <citation type="submission" date="2018-05" db="EMBL/GenBank/DDBJ databases">
        <authorList>
            <person name="Lanie J.A."/>
            <person name="Ng W.-L."/>
            <person name="Kazmierczak K.M."/>
            <person name="Andrzejewski T.M."/>
            <person name="Davidsen T.M."/>
            <person name="Wayne K.J."/>
            <person name="Tettelin H."/>
            <person name="Glass J.I."/>
            <person name="Rusch D."/>
            <person name="Podicherti R."/>
            <person name="Tsui H.-C.T."/>
            <person name="Winkler M.E."/>
        </authorList>
    </citation>
    <scope>NUCLEOTIDE SEQUENCE</scope>
</reference>
<dbReference type="HAMAP" id="MF_00140_B">
    <property type="entry name" value="Trp_tRNA_synth_B"/>
    <property type="match status" value="1"/>
</dbReference>
<evidence type="ECO:0000256" key="8">
    <source>
        <dbReference type="ARBA" id="ARBA00023146"/>
    </source>
</evidence>
<gene>
    <name evidence="10" type="ORF">METZ01_LOCUS187841</name>
</gene>
<dbReference type="Pfam" id="PF00579">
    <property type="entry name" value="tRNA-synt_1b"/>
    <property type="match status" value="1"/>
</dbReference>
<evidence type="ECO:0000256" key="3">
    <source>
        <dbReference type="ARBA" id="ARBA00013161"/>
    </source>
</evidence>
<comment type="similarity">
    <text evidence="2">Belongs to the class-I aminoacyl-tRNA synthetase family.</text>
</comment>
<keyword evidence="4" id="KW-0436">Ligase</keyword>
<evidence type="ECO:0000256" key="2">
    <source>
        <dbReference type="ARBA" id="ARBA00005594"/>
    </source>
</evidence>
<dbReference type="EMBL" id="UINC01038249">
    <property type="protein sequence ID" value="SVB34987.1"/>
    <property type="molecule type" value="Genomic_DNA"/>
</dbReference>
<dbReference type="GO" id="GO:0005829">
    <property type="term" value="C:cytosol"/>
    <property type="evidence" value="ECO:0007669"/>
    <property type="project" value="TreeGrafter"/>
</dbReference>
<dbReference type="Gene3D" id="3.40.50.620">
    <property type="entry name" value="HUPs"/>
    <property type="match status" value="1"/>
</dbReference>
<dbReference type="InterPro" id="IPR050203">
    <property type="entry name" value="Trp-tRNA_synthetase"/>
</dbReference>
<dbReference type="NCBIfam" id="TIGR00233">
    <property type="entry name" value="trpS"/>
    <property type="match status" value="1"/>
</dbReference>
<name>A0A382DBG0_9ZZZZ</name>
<dbReference type="Gene3D" id="1.10.240.10">
    <property type="entry name" value="Tyrosyl-Transfer RNA Synthetase"/>
    <property type="match status" value="1"/>
</dbReference>
<keyword evidence="5" id="KW-0547">Nucleotide-binding</keyword>
<evidence type="ECO:0000256" key="1">
    <source>
        <dbReference type="ARBA" id="ARBA00004173"/>
    </source>
</evidence>